<dbReference type="Pfam" id="PF02517">
    <property type="entry name" value="Rce1-like"/>
    <property type="match status" value="1"/>
</dbReference>
<dbReference type="InterPro" id="IPR003675">
    <property type="entry name" value="Rce1/LyrA-like_dom"/>
</dbReference>
<dbReference type="PANTHER" id="PTHR35797">
    <property type="entry name" value="PROTEASE-RELATED"/>
    <property type="match status" value="1"/>
</dbReference>
<feature type="transmembrane region" description="Helical" evidence="1">
    <location>
        <begin position="231"/>
        <end position="249"/>
    </location>
</feature>
<gene>
    <name evidence="3" type="ORF">AM493_04120</name>
</gene>
<dbReference type="InterPro" id="IPR042150">
    <property type="entry name" value="MmRce1-like"/>
</dbReference>
<evidence type="ECO:0000256" key="1">
    <source>
        <dbReference type="SAM" id="Phobius"/>
    </source>
</evidence>
<feature type="transmembrane region" description="Helical" evidence="1">
    <location>
        <begin position="177"/>
        <end position="195"/>
    </location>
</feature>
<accession>A0A0M8MGI8</accession>
<dbReference type="PATRIC" id="fig|1202724.3.peg.851"/>
<dbReference type="PANTHER" id="PTHR35797:SF1">
    <property type="entry name" value="PROTEASE"/>
    <property type="match status" value="1"/>
</dbReference>
<dbReference type="GO" id="GO:0080120">
    <property type="term" value="P:CAAX-box protein maturation"/>
    <property type="evidence" value="ECO:0007669"/>
    <property type="project" value="UniProtKB-ARBA"/>
</dbReference>
<dbReference type="AlphaFoldDB" id="A0A0M8MGI8"/>
<evidence type="ECO:0000313" key="4">
    <source>
        <dbReference type="Proteomes" id="UP000037755"/>
    </source>
</evidence>
<keyword evidence="1" id="KW-1133">Transmembrane helix</keyword>
<dbReference type="STRING" id="1202724.AM493_04120"/>
<feature type="transmembrane region" description="Helical" evidence="1">
    <location>
        <begin position="7"/>
        <end position="25"/>
    </location>
</feature>
<dbReference type="RefSeq" id="WP_054406378.1">
    <property type="nucleotide sequence ID" value="NZ_FOYA01000023.1"/>
</dbReference>
<feature type="transmembrane region" description="Helical" evidence="1">
    <location>
        <begin position="31"/>
        <end position="54"/>
    </location>
</feature>
<sequence length="255" mass="29103">MTSRQPLQFFILTFVLSVPFWILQYNTSTQFLPGLPLSALAIVSPTLASIILVYQREGWTGIRQLLGKAFDFGCIKNKVWYIPLLFLYPSLVVLSYLIMRINGVDLPIPKFQATSIILLAITFFAAGLSEELGWSGYVTEPLQMRLGILGTGFLLGCVWAAWHWIPLIQVHRSFLWISWWTLYTVSARVIMVWLFYKTGKSVFGMTLFHMTLNLAWQLFPVNGSYFDMRMVALLITGLALIIALLTKGFRTNKFI</sequence>
<name>A0A0M8MGI8_9FLAO</name>
<comment type="caution">
    <text evidence="3">The sequence shown here is derived from an EMBL/GenBank/DDBJ whole genome shotgun (WGS) entry which is preliminary data.</text>
</comment>
<keyword evidence="4" id="KW-1185">Reference proteome</keyword>
<keyword evidence="1" id="KW-0812">Transmembrane</keyword>
<proteinExistence type="predicted"/>
<dbReference type="Proteomes" id="UP000037755">
    <property type="component" value="Unassembled WGS sequence"/>
</dbReference>
<feature type="transmembrane region" description="Helical" evidence="1">
    <location>
        <begin position="79"/>
        <end position="99"/>
    </location>
</feature>
<feature type="domain" description="CAAX prenyl protease 2/Lysostaphin resistance protein A-like" evidence="2">
    <location>
        <begin position="114"/>
        <end position="214"/>
    </location>
</feature>
<feature type="transmembrane region" description="Helical" evidence="1">
    <location>
        <begin position="111"/>
        <end position="134"/>
    </location>
</feature>
<keyword evidence="1" id="KW-0472">Membrane</keyword>
<organism evidence="3 4">
    <name type="scientific">Flavobacterium akiainvivens</name>
    <dbReference type="NCBI Taxonomy" id="1202724"/>
    <lineage>
        <taxon>Bacteria</taxon>
        <taxon>Pseudomonadati</taxon>
        <taxon>Bacteroidota</taxon>
        <taxon>Flavobacteriia</taxon>
        <taxon>Flavobacteriales</taxon>
        <taxon>Flavobacteriaceae</taxon>
        <taxon>Flavobacterium</taxon>
    </lineage>
</organism>
<feature type="transmembrane region" description="Helical" evidence="1">
    <location>
        <begin position="202"/>
        <end position="219"/>
    </location>
</feature>
<evidence type="ECO:0000313" key="3">
    <source>
        <dbReference type="EMBL" id="KOS05307.1"/>
    </source>
</evidence>
<dbReference type="EMBL" id="LIYD01000005">
    <property type="protein sequence ID" value="KOS05307.1"/>
    <property type="molecule type" value="Genomic_DNA"/>
</dbReference>
<reference evidence="3 4" key="1">
    <citation type="submission" date="2015-08" db="EMBL/GenBank/DDBJ databases">
        <title>Whole genome sequence of Flavobacterium akiainvivens IK-1T, from decaying Wikstroemia oahuensis, an endemic Hawaiian shrub.</title>
        <authorList>
            <person name="Wan X."/>
            <person name="Hou S."/>
            <person name="Saito J."/>
            <person name="Donachie S."/>
        </authorList>
    </citation>
    <scope>NUCLEOTIDE SEQUENCE [LARGE SCALE GENOMIC DNA]</scope>
    <source>
        <strain evidence="3 4">IK-1</strain>
    </source>
</reference>
<dbReference type="OrthoDB" id="9777755at2"/>
<evidence type="ECO:0000259" key="2">
    <source>
        <dbReference type="Pfam" id="PF02517"/>
    </source>
</evidence>
<dbReference type="GO" id="GO:0004175">
    <property type="term" value="F:endopeptidase activity"/>
    <property type="evidence" value="ECO:0007669"/>
    <property type="project" value="UniProtKB-ARBA"/>
</dbReference>
<feature type="transmembrane region" description="Helical" evidence="1">
    <location>
        <begin position="146"/>
        <end position="165"/>
    </location>
</feature>
<protein>
    <recommendedName>
        <fullName evidence="2">CAAX prenyl protease 2/Lysostaphin resistance protein A-like domain-containing protein</fullName>
    </recommendedName>
</protein>